<evidence type="ECO:0000313" key="2">
    <source>
        <dbReference type="EMBL" id="MCK2213294.1"/>
    </source>
</evidence>
<accession>A0ABT0FLT7</accession>
<organism evidence="2 3">
    <name type="scientific">Actinomadura luzonensis</name>
    <dbReference type="NCBI Taxonomy" id="2805427"/>
    <lineage>
        <taxon>Bacteria</taxon>
        <taxon>Bacillati</taxon>
        <taxon>Actinomycetota</taxon>
        <taxon>Actinomycetes</taxon>
        <taxon>Streptosporangiales</taxon>
        <taxon>Thermomonosporaceae</taxon>
        <taxon>Actinomadura</taxon>
    </lineage>
</organism>
<protein>
    <submittedName>
        <fullName evidence="2">ABC transporter permease</fullName>
    </submittedName>
</protein>
<evidence type="ECO:0000256" key="1">
    <source>
        <dbReference type="SAM" id="Phobius"/>
    </source>
</evidence>
<sequence length="263" mass="27039">MTLRNAIAAELRKLLALPSALLALALSALSTLGFAAMSANSMRNKLDLGDPTALTHTSTMEVGFNLIPVGTIGAIVLGVVIVSSEYAPNSKDAGGGRQILTSLTCTPRRGMLLAAKTIVLILVTGALSAVTISVTIALSQVLLGAHGNPPGEVLTALGWRAAGGVAYWVLIGVIAFAVTVMTRSGIVPLIAFIANTTLVSVTFLLTRLTPLANYLPDVAGAAMIGVFMPREGMLDPLPGGLVMTAWAAGLLAVAARLFVRRDA</sequence>
<feature type="transmembrane region" description="Helical" evidence="1">
    <location>
        <begin position="118"/>
        <end position="145"/>
    </location>
</feature>
<proteinExistence type="predicted"/>
<feature type="transmembrane region" description="Helical" evidence="1">
    <location>
        <begin position="237"/>
        <end position="259"/>
    </location>
</feature>
<keyword evidence="1" id="KW-1133">Transmembrane helix</keyword>
<dbReference type="RefSeq" id="WP_242381808.1">
    <property type="nucleotide sequence ID" value="NZ_JAKRKC020000001.1"/>
</dbReference>
<keyword evidence="3" id="KW-1185">Reference proteome</keyword>
<feature type="transmembrane region" description="Helical" evidence="1">
    <location>
        <begin position="62"/>
        <end position="82"/>
    </location>
</feature>
<feature type="transmembrane region" description="Helical" evidence="1">
    <location>
        <begin position="185"/>
        <end position="205"/>
    </location>
</feature>
<name>A0ABT0FLT7_9ACTN</name>
<evidence type="ECO:0000313" key="3">
    <source>
        <dbReference type="Proteomes" id="UP001317259"/>
    </source>
</evidence>
<reference evidence="2 3" key="1">
    <citation type="submission" date="2022-04" db="EMBL/GenBank/DDBJ databases">
        <title>Genome draft of Actinomadura sp. ATCC 31491.</title>
        <authorList>
            <person name="Shi X."/>
            <person name="Du Y."/>
        </authorList>
    </citation>
    <scope>NUCLEOTIDE SEQUENCE [LARGE SCALE GENOMIC DNA]</scope>
    <source>
        <strain evidence="2 3">ATCC 31491</strain>
    </source>
</reference>
<gene>
    <name evidence="2" type="ORF">MF672_005710</name>
</gene>
<dbReference type="Proteomes" id="UP001317259">
    <property type="component" value="Unassembled WGS sequence"/>
</dbReference>
<comment type="caution">
    <text evidence="2">The sequence shown here is derived from an EMBL/GenBank/DDBJ whole genome shotgun (WGS) entry which is preliminary data.</text>
</comment>
<feature type="transmembrane region" description="Helical" evidence="1">
    <location>
        <begin position="157"/>
        <end position="178"/>
    </location>
</feature>
<dbReference type="EMBL" id="JAKRKC020000001">
    <property type="protein sequence ID" value="MCK2213294.1"/>
    <property type="molecule type" value="Genomic_DNA"/>
</dbReference>
<keyword evidence="1" id="KW-0812">Transmembrane</keyword>
<keyword evidence="1" id="KW-0472">Membrane</keyword>